<dbReference type="Pfam" id="PF07731">
    <property type="entry name" value="Cu-oxidase_2"/>
    <property type="match status" value="1"/>
</dbReference>
<evidence type="ECO:0000259" key="8">
    <source>
        <dbReference type="Pfam" id="PF00394"/>
    </source>
</evidence>
<evidence type="ECO:0000256" key="3">
    <source>
        <dbReference type="ARBA" id="ARBA00022737"/>
    </source>
</evidence>
<dbReference type="CDD" id="cd13901">
    <property type="entry name" value="CuRO_3_MaLCC_like"/>
    <property type="match status" value="1"/>
</dbReference>
<feature type="chain" id="PRO_5042128161" evidence="7">
    <location>
        <begin position="20"/>
        <end position="573"/>
    </location>
</feature>
<evidence type="ECO:0000256" key="4">
    <source>
        <dbReference type="ARBA" id="ARBA00023002"/>
    </source>
</evidence>
<dbReference type="InterPro" id="IPR011707">
    <property type="entry name" value="Cu-oxidase-like_N"/>
</dbReference>
<proteinExistence type="inferred from homology"/>
<comment type="similarity">
    <text evidence="1">Belongs to the multicopper oxidase family.</text>
</comment>
<comment type="caution">
    <text evidence="11">The sequence shown here is derived from an EMBL/GenBank/DDBJ whole genome shotgun (WGS) entry which is preliminary data.</text>
</comment>
<evidence type="ECO:0000313" key="11">
    <source>
        <dbReference type="EMBL" id="KAK3381955.1"/>
    </source>
</evidence>
<dbReference type="GO" id="GO:0016491">
    <property type="term" value="F:oxidoreductase activity"/>
    <property type="evidence" value="ECO:0007669"/>
    <property type="project" value="UniProtKB-KW"/>
</dbReference>
<dbReference type="GO" id="GO:0005507">
    <property type="term" value="F:copper ion binding"/>
    <property type="evidence" value="ECO:0007669"/>
    <property type="project" value="InterPro"/>
</dbReference>
<keyword evidence="6" id="KW-0325">Glycoprotein</keyword>
<reference evidence="11" key="2">
    <citation type="submission" date="2023-06" db="EMBL/GenBank/DDBJ databases">
        <authorList>
            <consortium name="Lawrence Berkeley National Laboratory"/>
            <person name="Haridas S."/>
            <person name="Hensen N."/>
            <person name="Bonometti L."/>
            <person name="Westerberg I."/>
            <person name="Brannstrom I.O."/>
            <person name="Guillou S."/>
            <person name="Cros-Aarteil S."/>
            <person name="Calhoun S."/>
            <person name="Kuo A."/>
            <person name="Mondo S."/>
            <person name="Pangilinan J."/>
            <person name="Riley R."/>
            <person name="LaButti K."/>
            <person name="Andreopoulos B."/>
            <person name="Lipzen A."/>
            <person name="Chen C."/>
            <person name="Yanf M."/>
            <person name="Daum C."/>
            <person name="Ng V."/>
            <person name="Clum A."/>
            <person name="Steindorff A."/>
            <person name="Ohm R."/>
            <person name="Martin F."/>
            <person name="Silar P."/>
            <person name="Natvig D."/>
            <person name="Lalanne C."/>
            <person name="Gautier V."/>
            <person name="Ament-velasquez S.L."/>
            <person name="Kruys A."/>
            <person name="Hutchinson M.I."/>
            <person name="Powell A.J."/>
            <person name="Barry K."/>
            <person name="Miller A.N."/>
            <person name="Grigoriev I.V."/>
            <person name="Debuchy R."/>
            <person name="Gladieux P."/>
            <person name="Thoren M.H."/>
            <person name="Johannesson H."/>
        </authorList>
    </citation>
    <scope>NUCLEOTIDE SEQUENCE</scope>
    <source>
        <strain evidence="11">CBS 232.78</strain>
    </source>
</reference>
<evidence type="ECO:0000256" key="6">
    <source>
        <dbReference type="ARBA" id="ARBA00023180"/>
    </source>
</evidence>
<name>A0AAE0TWH2_9PEZI</name>
<keyword evidence="5" id="KW-0186">Copper</keyword>
<evidence type="ECO:0000256" key="1">
    <source>
        <dbReference type="ARBA" id="ARBA00010609"/>
    </source>
</evidence>
<dbReference type="InterPro" id="IPR011706">
    <property type="entry name" value="Cu-oxidase_C"/>
</dbReference>
<dbReference type="InterPro" id="IPR008972">
    <property type="entry name" value="Cupredoxin"/>
</dbReference>
<evidence type="ECO:0000256" key="7">
    <source>
        <dbReference type="SAM" id="SignalP"/>
    </source>
</evidence>
<protein>
    <submittedName>
        <fullName evidence="11">Multicopper oxidase</fullName>
    </submittedName>
</protein>
<dbReference type="CDD" id="cd13880">
    <property type="entry name" value="CuRO_2_MaLCC_like"/>
    <property type="match status" value="1"/>
</dbReference>
<dbReference type="InterPro" id="IPR001117">
    <property type="entry name" value="Cu-oxidase_2nd"/>
</dbReference>
<feature type="domain" description="Plastocyanin-like" evidence="10">
    <location>
        <begin position="69"/>
        <end position="184"/>
    </location>
</feature>
<keyword evidence="2" id="KW-0479">Metal-binding</keyword>
<sequence>MYWSSIVGALGLLAPLVLAAPSAQLDKRLDCKFNSATDPTCWDDNFNLETNYYETGPKTGKVHTYDFVITNITVSPDGIERTALAINGQIPGPAITANWGDTIVVHVTNNIGTAGTSIHFHGVRQNNTNSQDGVVSITQCPTPGNGTTTTYTWIATQYGSSWYHSHYAVQAWDGLFGPIEIQGPASQKYDIDLGSVMLSDWTHQTSESIYNAKAHLEDGATMDNGLINGKNIFTKEDGTVVGKRHEIIFTPGKTHRIRLVNTAMDTHYNVAIDGHEMEVIAADFVSVDPFKTDILTIGIGQRYDIIVKPNAAGGNHWFRVQESQYCGFGFSLPNGLDLKAIIRYDANSKEDPAPKDAPAWENSCLDMPAANLKPSLKIDLPESNFAADHTVDFQKQQNPETSFMDWMIKEVPYYSPWDYPTLQQVAEKNTSNFDPRQQVVRVDDSKKFIYALITVNEGTPHPVHLHGHDFFILGQSKEAFDPATFVPNLKNPPRRDVAMVQSSGFLAIAFQTDNPGAWLLHCHIGWHTSNGFAMTFLEHEKLIDTNSKELKANCDAWKDWSAKAGIKQHDSGV</sequence>
<dbReference type="FunFam" id="2.60.40.420:FF:000038">
    <property type="entry name" value="Extracellular dihydrogeodin oxidase/laccase"/>
    <property type="match status" value="1"/>
</dbReference>
<dbReference type="Pfam" id="PF07732">
    <property type="entry name" value="Cu-oxidase_3"/>
    <property type="match status" value="1"/>
</dbReference>
<dbReference type="Proteomes" id="UP001285441">
    <property type="component" value="Unassembled WGS sequence"/>
</dbReference>
<dbReference type="PANTHER" id="PTHR11709:SF502">
    <property type="entry name" value="MULTICOPPER OXIDASE"/>
    <property type="match status" value="1"/>
</dbReference>
<reference evidence="11" key="1">
    <citation type="journal article" date="2023" name="Mol. Phylogenet. Evol.">
        <title>Genome-scale phylogeny and comparative genomics of the fungal order Sordariales.</title>
        <authorList>
            <person name="Hensen N."/>
            <person name="Bonometti L."/>
            <person name="Westerberg I."/>
            <person name="Brannstrom I.O."/>
            <person name="Guillou S."/>
            <person name="Cros-Aarteil S."/>
            <person name="Calhoun S."/>
            <person name="Haridas S."/>
            <person name="Kuo A."/>
            <person name="Mondo S."/>
            <person name="Pangilinan J."/>
            <person name="Riley R."/>
            <person name="LaButti K."/>
            <person name="Andreopoulos B."/>
            <person name="Lipzen A."/>
            <person name="Chen C."/>
            <person name="Yan M."/>
            <person name="Daum C."/>
            <person name="Ng V."/>
            <person name="Clum A."/>
            <person name="Steindorff A."/>
            <person name="Ohm R.A."/>
            <person name="Martin F."/>
            <person name="Silar P."/>
            <person name="Natvig D.O."/>
            <person name="Lalanne C."/>
            <person name="Gautier V."/>
            <person name="Ament-Velasquez S.L."/>
            <person name="Kruys A."/>
            <person name="Hutchinson M.I."/>
            <person name="Powell A.J."/>
            <person name="Barry K."/>
            <person name="Miller A.N."/>
            <person name="Grigoriev I.V."/>
            <person name="Debuchy R."/>
            <person name="Gladieux P."/>
            <person name="Hiltunen Thoren M."/>
            <person name="Johannesson H."/>
        </authorList>
    </citation>
    <scope>NUCLEOTIDE SEQUENCE</scope>
    <source>
        <strain evidence="11">CBS 232.78</strain>
    </source>
</reference>
<dbReference type="EMBL" id="JAULSW010000005">
    <property type="protein sequence ID" value="KAK3381955.1"/>
    <property type="molecule type" value="Genomic_DNA"/>
</dbReference>
<keyword evidence="7" id="KW-0732">Signal</keyword>
<evidence type="ECO:0000256" key="5">
    <source>
        <dbReference type="ARBA" id="ARBA00023008"/>
    </source>
</evidence>
<keyword evidence="3" id="KW-0677">Repeat</keyword>
<dbReference type="InterPro" id="IPR045087">
    <property type="entry name" value="Cu-oxidase_fam"/>
</dbReference>
<evidence type="ECO:0000313" key="12">
    <source>
        <dbReference type="Proteomes" id="UP001285441"/>
    </source>
</evidence>
<feature type="domain" description="Plastocyanin-like" evidence="8">
    <location>
        <begin position="196"/>
        <end position="326"/>
    </location>
</feature>
<dbReference type="Pfam" id="PF00394">
    <property type="entry name" value="Cu-oxidase"/>
    <property type="match status" value="1"/>
</dbReference>
<keyword evidence="4" id="KW-0560">Oxidoreductase</keyword>
<feature type="signal peptide" evidence="7">
    <location>
        <begin position="1"/>
        <end position="19"/>
    </location>
</feature>
<organism evidence="11 12">
    <name type="scientific">Podospora didyma</name>
    <dbReference type="NCBI Taxonomy" id="330526"/>
    <lineage>
        <taxon>Eukaryota</taxon>
        <taxon>Fungi</taxon>
        <taxon>Dikarya</taxon>
        <taxon>Ascomycota</taxon>
        <taxon>Pezizomycotina</taxon>
        <taxon>Sordariomycetes</taxon>
        <taxon>Sordariomycetidae</taxon>
        <taxon>Sordariales</taxon>
        <taxon>Podosporaceae</taxon>
        <taxon>Podospora</taxon>
    </lineage>
</organism>
<evidence type="ECO:0000259" key="10">
    <source>
        <dbReference type="Pfam" id="PF07732"/>
    </source>
</evidence>
<dbReference type="SUPFAM" id="SSF49503">
    <property type="entry name" value="Cupredoxins"/>
    <property type="match status" value="3"/>
</dbReference>
<feature type="domain" description="Plastocyanin-like" evidence="9">
    <location>
        <begin position="416"/>
        <end position="539"/>
    </location>
</feature>
<dbReference type="PANTHER" id="PTHR11709">
    <property type="entry name" value="MULTI-COPPER OXIDASE"/>
    <property type="match status" value="1"/>
</dbReference>
<gene>
    <name evidence="11" type="ORF">B0H63DRAFT_495384</name>
</gene>
<keyword evidence="12" id="KW-1185">Reference proteome</keyword>
<evidence type="ECO:0000256" key="2">
    <source>
        <dbReference type="ARBA" id="ARBA00022723"/>
    </source>
</evidence>
<accession>A0AAE0TWH2</accession>
<dbReference type="AlphaFoldDB" id="A0AAE0TWH2"/>
<dbReference type="Gene3D" id="2.60.40.420">
    <property type="entry name" value="Cupredoxins - blue copper proteins"/>
    <property type="match status" value="3"/>
</dbReference>
<evidence type="ECO:0000259" key="9">
    <source>
        <dbReference type="Pfam" id="PF07731"/>
    </source>
</evidence>
<dbReference type="FunFam" id="2.60.40.420:FF:000021">
    <property type="entry name" value="Extracellular dihydrogeodin oxidase/laccase"/>
    <property type="match status" value="1"/>
</dbReference>